<dbReference type="PANTHER" id="PTHR35936:SF17">
    <property type="entry name" value="ARGININE-BINDING EXTRACELLULAR PROTEIN ARTP"/>
    <property type="match status" value="1"/>
</dbReference>
<feature type="domain" description="Solute-binding protein family 3/N-terminal" evidence="3">
    <location>
        <begin position="57"/>
        <end position="277"/>
    </location>
</feature>
<gene>
    <name evidence="4" type="ORF">I6U48_21040</name>
</gene>
<dbReference type="Pfam" id="PF00497">
    <property type="entry name" value="SBP_bac_3"/>
    <property type="match status" value="1"/>
</dbReference>
<keyword evidence="1 2" id="KW-0732">Signal</keyword>
<sequence length="284" mass="30684">MKKGFLKRLMTMTVVGLMAFSLAGCGSSNTSSTSTSSNQGTKKASGATLEQLQKKGTIVVGMMAATPPYEFHAVQNGKDQIIGCDIKLIDQVAKDLGVKYEIKDMDFDGLLVALQAGKIDMIVSAMSPTPERSKNADFSNVYYKDKHVIVINKDNHGKISSPTDLDGKTIGVIKSSVQEQIVQKTITKAKTKSLGKSTDLALDLGSKKVDAILVDMPTAKLLSKANDKIELTEIYYNDDTAGAAIAMPKGTDPKVMEIVNKAIDKAKPVFTEWLTEAMEQVQQK</sequence>
<organism evidence="4 5">
    <name type="scientific">Clostridium thailandense</name>
    <dbReference type="NCBI Taxonomy" id="2794346"/>
    <lineage>
        <taxon>Bacteria</taxon>
        <taxon>Bacillati</taxon>
        <taxon>Bacillota</taxon>
        <taxon>Clostridia</taxon>
        <taxon>Eubacteriales</taxon>
        <taxon>Clostridiaceae</taxon>
        <taxon>Clostridium</taxon>
    </lineage>
</organism>
<reference evidence="4" key="1">
    <citation type="submission" date="2020-12" db="EMBL/GenBank/DDBJ databases">
        <title>Clostridium thailandense sp. nov., a novel acetogenic bacterium isolated from peat land soil in Thailand.</title>
        <authorList>
            <person name="Chaikitkaew S."/>
            <person name="Birkeland N.K."/>
        </authorList>
    </citation>
    <scope>NUCLEOTIDE SEQUENCE</scope>
    <source>
        <strain evidence="4">PL3</strain>
    </source>
</reference>
<evidence type="ECO:0000259" key="3">
    <source>
        <dbReference type="SMART" id="SM00062"/>
    </source>
</evidence>
<evidence type="ECO:0000313" key="5">
    <source>
        <dbReference type="Proteomes" id="UP000694308"/>
    </source>
</evidence>
<keyword evidence="5" id="KW-1185">Reference proteome</keyword>
<dbReference type="InterPro" id="IPR001638">
    <property type="entry name" value="Solute-binding_3/MltF_N"/>
</dbReference>
<dbReference type="EMBL" id="JAEEGC010000122">
    <property type="protein sequence ID" value="MBV7275391.1"/>
    <property type="molecule type" value="Genomic_DNA"/>
</dbReference>
<evidence type="ECO:0000256" key="2">
    <source>
        <dbReference type="SAM" id="SignalP"/>
    </source>
</evidence>
<evidence type="ECO:0000256" key="1">
    <source>
        <dbReference type="ARBA" id="ARBA00022729"/>
    </source>
</evidence>
<accession>A0A949WSR8</accession>
<feature type="signal peptide" evidence="2">
    <location>
        <begin position="1"/>
        <end position="23"/>
    </location>
</feature>
<dbReference type="AlphaFoldDB" id="A0A949WSR8"/>
<dbReference type="RefSeq" id="WP_218322442.1">
    <property type="nucleotide sequence ID" value="NZ_JAEEGC010000122.1"/>
</dbReference>
<proteinExistence type="predicted"/>
<dbReference type="PROSITE" id="PS51257">
    <property type="entry name" value="PROKAR_LIPOPROTEIN"/>
    <property type="match status" value="1"/>
</dbReference>
<evidence type="ECO:0000313" key="4">
    <source>
        <dbReference type="EMBL" id="MBV7275391.1"/>
    </source>
</evidence>
<protein>
    <submittedName>
        <fullName evidence="4">Transporter substrate-binding domain-containing protein</fullName>
    </submittedName>
</protein>
<dbReference type="SMART" id="SM00062">
    <property type="entry name" value="PBPb"/>
    <property type="match status" value="1"/>
</dbReference>
<dbReference type="Proteomes" id="UP000694308">
    <property type="component" value="Unassembled WGS sequence"/>
</dbReference>
<comment type="caution">
    <text evidence="4">The sequence shown here is derived from an EMBL/GenBank/DDBJ whole genome shotgun (WGS) entry which is preliminary data.</text>
</comment>
<feature type="chain" id="PRO_5039369559" evidence="2">
    <location>
        <begin position="24"/>
        <end position="284"/>
    </location>
</feature>
<dbReference type="PANTHER" id="PTHR35936">
    <property type="entry name" value="MEMBRANE-BOUND LYTIC MUREIN TRANSGLYCOSYLASE F"/>
    <property type="match status" value="1"/>
</dbReference>
<name>A0A949WSR8_9CLOT</name>